<comment type="caution">
    <text evidence="4">The sequence shown here is derived from an EMBL/GenBank/DDBJ whole genome shotgun (WGS) entry which is preliminary data.</text>
</comment>
<dbReference type="AlphaFoldDB" id="A0A9P8NCW0"/>
<dbReference type="Proteomes" id="UP000813423">
    <property type="component" value="Unassembled WGS sequence"/>
</dbReference>
<feature type="transmembrane region" description="Helical" evidence="2">
    <location>
        <begin position="155"/>
        <end position="175"/>
    </location>
</feature>
<evidence type="ECO:0000313" key="5">
    <source>
        <dbReference type="Proteomes" id="UP000813423"/>
    </source>
</evidence>
<reference evidence="4" key="1">
    <citation type="submission" date="2021-08" db="EMBL/GenBank/DDBJ databases">
        <title>Global Aspergillus fumigatus from environmental and clinical sources.</title>
        <authorList>
            <person name="Barber A."/>
            <person name="Sae-Ong T."/>
        </authorList>
    </citation>
    <scope>NUCLEOTIDE SEQUENCE</scope>
    <source>
        <strain evidence="4">NRZ-2016-071</strain>
    </source>
</reference>
<protein>
    <recommendedName>
        <fullName evidence="3">Rhodopsin domain-containing protein</fullName>
    </recommendedName>
</protein>
<dbReference type="EMBL" id="JAIBSC010000082">
    <property type="protein sequence ID" value="KAH1899744.1"/>
    <property type="molecule type" value="Genomic_DNA"/>
</dbReference>
<organism evidence="4 5">
    <name type="scientific">Aspergillus fumigatus</name>
    <name type="common">Neosartorya fumigata</name>
    <dbReference type="NCBI Taxonomy" id="746128"/>
    <lineage>
        <taxon>Eukaryota</taxon>
        <taxon>Fungi</taxon>
        <taxon>Dikarya</taxon>
        <taxon>Ascomycota</taxon>
        <taxon>Pezizomycotina</taxon>
        <taxon>Eurotiomycetes</taxon>
        <taxon>Eurotiomycetidae</taxon>
        <taxon>Eurotiales</taxon>
        <taxon>Aspergillaceae</taxon>
        <taxon>Aspergillus</taxon>
        <taxon>Aspergillus subgen. Fumigati</taxon>
    </lineage>
</organism>
<feature type="transmembrane region" description="Helical" evidence="2">
    <location>
        <begin position="23"/>
        <end position="46"/>
    </location>
</feature>
<dbReference type="PANTHER" id="PTHR39614:SF3">
    <property type="entry name" value="INTEGRAL MEMBRANE PROTEIN"/>
    <property type="match status" value="1"/>
</dbReference>
<evidence type="ECO:0000256" key="1">
    <source>
        <dbReference type="SAM" id="MobiDB-lite"/>
    </source>
</evidence>
<evidence type="ECO:0000313" key="4">
    <source>
        <dbReference type="EMBL" id="KAH1899744.1"/>
    </source>
</evidence>
<keyword evidence="2" id="KW-0812">Transmembrane</keyword>
<accession>A0A9P8NCW0</accession>
<name>A0A9P8NCW0_ASPFM</name>
<evidence type="ECO:0000259" key="3">
    <source>
        <dbReference type="Pfam" id="PF20684"/>
    </source>
</evidence>
<feature type="transmembrane region" description="Helical" evidence="2">
    <location>
        <begin position="236"/>
        <end position="257"/>
    </location>
</feature>
<proteinExistence type="predicted"/>
<feature type="transmembrane region" description="Helical" evidence="2">
    <location>
        <begin position="125"/>
        <end position="143"/>
    </location>
</feature>
<gene>
    <name evidence="4" type="ORF">KXV57_008932</name>
</gene>
<keyword evidence="2" id="KW-1133">Transmembrane helix</keyword>
<dbReference type="InterPro" id="IPR049326">
    <property type="entry name" value="Rhodopsin_dom_fungi"/>
</dbReference>
<evidence type="ECO:0000256" key="2">
    <source>
        <dbReference type="SAM" id="Phobius"/>
    </source>
</evidence>
<feature type="compositionally biased region" description="Low complexity" evidence="1">
    <location>
        <begin position="306"/>
        <end position="330"/>
    </location>
</feature>
<sequence>MGPYVRPGQSPPFQVVDDLHHGAWIVITAAFGLVVSLVCLLIRVYVRLALSPPFAYDDYVLLGATVVAIVQSTLIFVAVSEGFGTSIDLLVQEQINRIQTVREPASYTARDSTLTSIQLVTISDILYLITIYVSKCCVVGIYLRLTPQKTHNRISWATLVLCTLWIIPSALILAVNCEMNRPWKTSGGQCRNLLQRWEFITAMDIVTELILFSLAVTLLHGLFMPLKRKLQIGSAFLFRLPLIIFTIFNIYTLNGHYHVPDPTLSVVTSKIWSQVELNYALIACSVFCLRPFMAAVSTNYGTAGDSNLKSSLGSSSRTPKNNSSGSGSKSRVGLLGNEERGTWRSRLWKCRAAKNGRPTDLERCLARGGLATEDSTVAPLSPPIELAERKGLNSAGSDGTTKMIIRKDVQYSVEYKRKRPDSGVNPDARYWDTE</sequence>
<keyword evidence="2" id="KW-0472">Membrane</keyword>
<feature type="region of interest" description="Disordered" evidence="1">
    <location>
        <begin position="306"/>
        <end position="335"/>
    </location>
</feature>
<feature type="transmembrane region" description="Helical" evidence="2">
    <location>
        <begin position="205"/>
        <end position="224"/>
    </location>
</feature>
<dbReference type="PANTHER" id="PTHR39614">
    <property type="entry name" value="INTEGRAL MEMBRANE PROTEIN"/>
    <property type="match status" value="1"/>
</dbReference>
<feature type="transmembrane region" description="Helical" evidence="2">
    <location>
        <begin position="58"/>
        <end position="79"/>
    </location>
</feature>
<feature type="transmembrane region" description="Helical" evidence="2">
    <location>
        <begin position="277"/>
        <end position="296"/>
    </location>
</feature>
<dbReference type="Pfam" id="PF20684">
    <property type="entry name" value="Fung_rhodopsin"/>
    <property type="match status" value="1"/>
</dbReference>
<feature type="domain" description="Rhodopsin" evidence="3">
    <location>
        <begin position="42"/>
        <end position="293"/>
    </location>
</feature>